<reference evidence="3 4" key="1">
    <citation type="submission" date="2022-07" db="EMBL/GenBank/DDBJ databases">
        <authorList>
            <person name="Li W.-J."/>
            <person name="Deng Q.-Q."/>
        </authorList>
    </citation>
    <scope>NUCLEOTIDE SEQUENCE [LARGE SCALE GENOMIC DNA]</scope>
    <source>
        <strain evidence="3 4">SYSU M60028</strain>
    </source>
</reference>
<name>A0ABT1LFP1_9HYPH</name>
<dbReference type="EMBL" id="JANCLU010000019">
    <property type="protein sequence ID" value="MCP8940320.1"/>
    <property type="molecule type" value="Genomic_DNA"/>
</dbReference>
<comment type="caution">
    <text evidence="3">The sequence shown here is derived from an EMBL/GenBank/DDBJ whole genome shotgun (WGS) entry which is preliminary data.</text>
</comment>
<organism evidence="3 4">
    <name type="scientific">Alsobacter ponti</name>
    <dbReference type="NCBI Taxonomy" id="2962936"/>
    <lineage>
        <taxon>Bacteria</taxon>
        <taxon>Pseudomonadati</taxon>
        <taxon>Pseudomonadota</taxon>
        <taxon>Alphaproteobacteria</taxon>
        <taxon>Hyphomicrobiales</taxon>
        <taxon>Alsobacteraceae</taxon>
        <taxon>Alsobacter</taxon>
    </lineage>
</organism>
<protein>
    <submittedName>
        <fullName evidence="3">Gfo/Idh/MocA family oxidoreductase</fullName>
    </submittedName>
</protein>
<feature type="domain" description="GFO/IDH/MocA-like oxidoreductase" evidence="2">
    <location>
        <begin position="132"/>
        <end position="249"/>
    </location>
</feature>
<dbReference type="SUPFAM" id="SSF51735">
    <property type="entry name" value="NAD(P)-binding Rossmann-fold domains"/>
    <property type="match status" value="1"/>
</dbReference>
<accession>A0ABT1LFP1</accession>
<dbReference type="InterPro" id="IPR000683">
    <property type="entry name" value="Gfo/Idh/MocA-like_OxRdtase_N"/>
</dbReference>
<dbReference type="Gene3D" id="3.40.50.720">
    <property type="entry name" value="NAD(P)-binding Rossmann-like Domain"/>
    <property type="match status" value="1"/>
</dbReference>
<evidence type="ECO:0000313" key="4">
    <source>
        <dbReference type="Proteomes" id="UP001205890"/>
    </source>
</evidence>
<feature type="domain" description="Gfo/Idh/MocA-like oxidoreductase N-terminal" evidence="1">
    <location>
        <begin position="5"/>
        <end position="122"/>
    </location>
</feature>
<dbReference type="Pfam" id="PF22725">
    <property type="entry name" value="GFO_IDH_MocA_C3"/>
    <property type="match status" value="1"/>
</dbReference>
<evidence type="ECO:0000259" key="2">
    <source>
        <dbReference type="Pfam" id="PF22725"/>
    </source>
</evidence>
<evidence type="ECO:0000313" key="3">
    <source>
        <dbReference type="EMBL" id="MCP8940320.1"/>
    </source>
</evidence>
<dbReference type="InterPro" id="IPR055170">
    <property type="entry name" value="GFO_IDH_MocA-like_dom"/>
</dbReference>
<dbReference type="RefSeq" id="WP_254744884.1">
    <property type="nucleotide sequence ID" value="NZ_JANCLU010000019.1"/>
</dbReference>
<dbReference type="Gene3D" id="3.30.360.10">
    <property type="entry name" value="Dihydrodipicolinate Reductase, domain 2"/>
    <property type="match status" value="1"/>
</dbReference>
<proteinExistence type="predicted"/>
<dbReference type="SUPFAM" id="SSF55347">
    <property type="entry name" value="Glyceraldehyde-3-phosphate dehydrogenase-like, C-terminal domain"/>
    <property type="match status" value="1"/>
</dbReference>
<evidence type="ECO:0000259" key="1">
    <source>
        <dbReference type="Pfam" id="PF01408"/>
    </source>
</evidence>
<dbReference type="Proteomes" id="UP001205890">
    <property type="component" value="Unassembled WGS sequence"/>
</dbReference>
<keyword evidence="4" id="KW-1185">Reference proteome</keyword>
<dbReference type="PANTHER" id="PTHR43249:SF1">
    <property type="entry name" value="D-GLUCOSIDE 3-DEHYDROGENASE"/>
    <property type="match status" value="1"/>
</dbReference>
<sequence length="356" mass="38715">MSVKNVAIVGLGIGKSHIEEAYSKQPELFRVAAICDLNEARLAEIGDAYGIARRTTSFDEVLAMQDIDIVDVCTPPGLHFEQIVASLKAGKHVICEKPLVGSLAQIDEVAAVERQSRGRVMPIFQYRFGNGFQKAKLLVDSGIAGRPYVATAETFWTRGAAYYSVPWRGKVATELGGALLTHAIHIHDMLCGLIGDIESVAADAITRVNTIEVEDCAVAALRMTNGALASLAVTLGSSREMSRLHIAFENVTMESSHAPYSPGDEPWTFIPANDEAKARIEEAFASFEPVPRRFAGQMLRYHAALDAGTDFPVTLADARRSLELITALYASSDTGQRIRLPIAAGHDRYANWTRRG</sequence>
<dbReference type="PANTHER" id="PTHR43249">
    <property type="entry name" value="UDP-N-ACETYL-2-AMINO-2-DEOXY-D-GLUCURONATE OXIDASE"/>
    <property type="match status" value="1"/>
</dbReference>
<dbReference type="InterPro" id="IPR036291">
    <property type="entry name" value="NAD(P)-bd_dom_sf"/>
</dbReference>
<dbReference type="InterPro" id="IPR052515">
    <property type="entry name" value="Gfo/Idh/MocA_Oxidoreductase"/>
</dbReference>
<dbReference type="Pfam" id="PF01408">
    <property type="entry name" value="GFO_IDH_MocA"/>
    <property type="match status" value="1"/>
</dbReference>
<gene>
    <name evidence="3" type="ORF">NK718_17475</name>
</gene>